<dbReference type="OrthoDB" id="8585044at2"/>
<evidence type="ECO:0000256" key="3">
    <source>
        <dbReference type="ARBA" id="ARBA00022729"/>
    </source>
</evidence>
<organism evidence="7 8">
    <name type="scientific">Paludibacterium purpuratum</name>
    <dbReference type="NCBI Taxonomy" id="1144873"/>
    <lineage>
        <taxon>Bacteria</taxon>
        <taxon>Pseudomonadati</taxon>
        <taxon>Pseudomonadota</taxon>
        <taxon>Betaproteobacteria</taxon>
        <taxon>Neisseriales</taxon>
        <taxon>Chromobacteriaceae</taxon>
        <taxon>Paludibacterium</taxon>
    </lineage>
</organism>
<keyword evidence="4" id="KW-0472">Membrane</keyword>
<comment type="caution">
    <text evidence="7">The sequence shown here is derived from an EMBL/GenBank/DDBJ whole genome shotgun (WGS) entry which is preliminary data.</text>
</comment>
<dbReference type="GO" id="GO:0009279">
    <property type="term" value="C:cell outer membrane"/>
    <property type="evidence" value="ECO:0007669"/>
    <property type="project" value="UniProtKB-SubCell"/>
</dbReference>
<dbReference type="PANTHER" id="PTHR38776">
    <property type="entry name" value="MLTA-INTERACTING PROTEIN-RELATED"/>
    <property type="match status" value="1"/>
</dbReference>
<comment type="similarity">
    <text evidence="2">Belongs to the MipA/OmpV family.</text>
</comment>
<gene>
    <name evidence="7" type="ORF">DFP86_10770</name>
</gene>
<name>A0A4R7B7L1_9NEIS</name>
<sequence length="276" mass="29492">MHYPLALILSGLSTIALAAAPAGLVAVPSSGEQRPDAKSPDAVQPDWTVSAGAGVGWLPEVMGGRYYRAQWQGQLSVVHRSGWFLDSEEGLGKRWQLTPAWSVALLLAASDKRAQSSRIDRNTTLDGMGDIGQAAQAGVALGFEQGNWHVKAKYLSSLKHDQKGQQLSLGVDYTVWRRSAAVLTLNSGLSAGDGDTMQRWFGVSAEQAARTSFAAYRASGGLSQGLLGATLTVPLDKHWQFEGRAAYVRMLGDSANSPLVKQRGYGVLGGAMQYSW</sequence>
<keyword evidence="5" id="KW-0998">Cell outer membrane</keyword>
<dbReference type="RefSeq" id="WP_133680660.1">
    <property type="nucleotide sequence ID" value="NZ_SNZP01000007.1"/>
</dbReference>
<dbReference type="EMBL" id="SNZP01000007">
    <property type="protein sequence ID" value="TDR79706.1"/>
    <property type="molecule type" value="Genomic_DNA"/>
</dbReference>
<feature type="chain" id="PRO_5020646474" evidence="6">
    <location>
        <begin position="19"/>
        <end position="276"/>
    </location>
</feature>
<dbReference type="AlphaFoldDB" id="A0A4R7B7L1"/>
<accession>A0A4R7B7L1</accession>
<protein>
    <submittedName>
        <fullName evidence="7">Outer membrane scaffolding protein for murein synthesis (MipA/OmpV family)</fullName>
    </submittedName>
</protein>
<comment type="subcellular location">
    <subcellularLocation>
        <location evidence="1">Cell outer membrane</location>
    </subcellularLocation>
</comment>
<dbReference type="Pfam" id="PF06629">
    <property type="entry name" value="MipA"/>
    <property type="match status" value="1"/>
</dbReference>
<dbReference type="InterPro" id="IPR010583">
    <property type="entry name" value="MipA"/>
</dbReference>
<evidence type="ECO:0000256" key="2">
    <source>
        <dbReference type="ARBA" id="ARBA00005722"/>
    </source>
</evidence>
<evidence type="ECO:0000256" key="6">
    <source>
        <dbReference type="SAM" id="SignalP"/>
    </source>
</evidence>
<evidence type="ECO:0000313" key="8">
    <source>
        <dbReference type="Proteomes" id="UP000295611"/>
    </source>
</evidence>
<feature type="signal peptide" evidence="6">
    <location>
        <begin position="1"/>
        <end position="18"/>
    </location>
</feature>
<keyword evidence="3 6" id="KW-0732">Signal</keyword>
<evidence type="ECO:0000256" key="1">
    <source>
        <dbReference type="ARBA" id="ARBA00004442"/>
    </source>
</evidence>
<dbReference type="PANTHER" id="PTHR38776:SF1">
    <property type="entry name" value="MLTA-INTERACTING PROTEIN-RELATED"/>
    <property type="match status" value="1"/>
</dbReference>
<proteinExistence type="inferred from homology"/>
<keyword evidence="8" id="KW-1185">Reference proteome</keyword>
<evidence type="ECO:0000256" key="4">
    <source>
        <dbReference type="ARBA" id="ARBA00023136"/>
    </source>
</evidence>
<evidence type="ECO:0000256" key="5">
    <source>
        <dbReference type="ARBA" id="ARBA00023237"/>
    </source>
</evidence>
<reference evidence="7 8" key="1">
    <citation type="submission" date="2019-03" db="EMBL/GenBank/DDBJ databases">
        <title>Genomic Encyclopedia of Type Strains, Phase III (KMG-III): the genomes of soil and plant-associated and newly described type strains.</title>
        <authorList>
            <person name="Whitman W."/>
        </authorList>
    </citation>
    <scope>NUCLEOTIDE SEQUENCE [LARGE SCALE GENOMIC DNA]</scope>
    <source>
        <strain evidence="7 8">CECT 8976</strain>
    </source>
</reference>
<evidence type="ECO:0000313" key="7">
    <source>
        <dbReference type="EMBL" id="TDR79706.1"/>
    </source>
</evidence>
<dbReference type="Proteomes" id="UP000295611">
    <property type="component" value="Unassembled WGS sequence"/>
</dbReference>